<keyword evidence="1" id="KW-0732">Signal</keyword>
<organism evidence="2 3">
    <name type="scientific">Sphingosinicella soli</name>
    <dbReference type="NCBI Taxonomy" id="333708"/>
    <lineage>
        <taxon>Bacteria</taxon>
        <taxon>Pseudomonadati</taxon>
        <taxon>Pseudomonadota</taxon>
        <taxon>Alphaproteobacteria</taxon>
        <taxon>Sphingomonadales</taxon>
        <taxon>Sphingosinicellaceae</taxon>
        <taxon>Sphingosinicella</taxon>
    </lineage>
</organism>
<sequence>MARFTMAWAAGVGFLIAGPALAQTHCPTDAAPLPPELATWSAAPAPLSKDAALTAGIPARAALKPTSEVTFTSAPERETKPDSFGGVLRFETPEAGTWRVSLGAGGWIDVLSGGKPVASIAHGHGPACSGIRKIVDFALPAGTYVLQISNAATNSIDVMVARAP</sequence>
<evidence type="ECO:0000256" key="1">
    <source>
        <dbReference type="SAM" id="SignalP"/>
    </source>
</evidence>
<comment type="caution">
    <text evidence="2">The sequence shown here is derived from an EMBL/GenBank/DDBJ whole genome shotgun (WGS) entry which is preliminary data.</text>
</comment>
<gene>
    <name evidence="2" type="ORF">GGQ98_001861</name>
</gene>
<feature type="signal peptide" evidence="1">
    <location>
        <begin position="1"/>
        <end position="22"/>
    </location>
</feature>
<accession>A0A7W7F746</accession>
<keyword evidence="3" id="KW-1185">Reference proteome</keyword>
<dbReference type="EMBL" id="JACHNZ010000018">
    <property type="protein sequence ID" value="MBB4632242.1"/>
    <property type="molecule type" value="Genomic_DNA"/>
</dbReference>
<dbReference type="AlphaFoldDB" id="A0A7W7F746"/>
<dbReference type="Proteomes" id="UP000566324">
    <property type="component" value="Unassembled WGS sequence"/>
</dbReference>
<feature type="chain" id="PRO_5030765372" description="Homogentisate 1,2-dioxygenase" evidence="1">
    <location>
        <begin position="23"/>
        <end position="164"/>
    </location>
</feature>
<evidence type="ECO:0000313" key="2">
    <source>
        <dbReference type="EMBL" id="MBB4632242.1"/>
    </source>
</evidence>
<reference evidence="2 3" key="1">
    <citation type="submission" date="2020-08" db="EMBL/GenBank/DDBJ databases">
        <title>Genomic Encyclopedia of Type Strains, Phase IV (KMG-IV): sequencing the most valuable type-strain genomes for metagenomic binning, comparative biology and taxonomic classification.</title>
        <authorList>
            <person name="Goeker M."/>
        </authorList>
    </citation>
    <scope>NUCLEOTIDE SEQUENCE [LARGE SCALE GENOMIC DNA]</scope>
    <source>
        <strain evidence="2 3">DSM 17328</strain>
    </source>
</reference>
<name>A0A7W7F746_9SPHN</name>
<evidence type="ECO:0008006" key="4">
    <source>
        <dbReference type="Google" id="ProtNLM"/>
    </source>
</evidence>
<evidence type="ECO:0000313" key="3">
    <source>
        <dbReference type="Proteomes" id="UP000566324"/>
    </source>
</evidence>
<protein>
    <recommendedName>
        <fullName evidence="4">Homogentisate 1,2-dioxygenase</fullName>
    </recommendedName>
</protein>
<dbReference type="RefSeq" id="WP_184068414.1">
    <property type="nucleotide sequence ID" value="NZ_JACHNZ010000018.1"/>
</dbReference>
<proteinExistence type="predicted"/>